<evidence type="ECO:0000313" key="1">
    <source>
        <dbReference type="EMBL" id="RDB31094.1"/>
    </source>
</evidence>
<name>A0A369KH64_HYPMA</name>
<dbReference type="InParanoid" id="A0A369KH64"/>
<accession>A0A369KH64</accession>
<reference evidence="1" key="1">
    <citation type="submission" date="2018-04" db="EMBL/GenBank/DDBJ databases">
        <title>Whole genome sequencing of Hypsizygus marmoreus.</title>
        <authorList>
            <person name="Choi I.-G."/>
            <person name="Min B."/>
            <person name="Kim J.-G."/>
            <person name="Kim S."/>
            <person name="Oh Y.-L."/>
            <person name="Kong W.-S."/>
            <person name="Park H."/>
            <person name="Jeong J."/>
            <person name="Song E.-S."/>
        </authorList>
    </citation>
    <scope>NUCLEOTIDE SEQUENCE [LARGE SCALE GENOMIC DNA]</scope>
    <source>
        <strain evidence="1">51987-8</strain>
    </source>
</reference>
<comment type="caution">
    <text evidence="1">The sequence shown here is derived from an EMBL/GenBank/DDBJ whole genome shotgun (WGS) entry which is preliminary data.</text>
</comment>
<evidence type="ECO:0000313" key="2">
    <source>
        <dbReference type="Proteomes" id="UP000076154"/>
    </source>
</evidence>
<gene>
    <name evidence="1" type="ORF">Hypma_000007</name>
</gene>
<organism evidence="1 2">
    <name type="scientific">Hypsizygus marmoreus</name>
    <name type="common">White beech mushroom</name>
    <name type="synonym">Agaricus marmoreus</name>
    <dbReference type="NCBI Taxonomy" id="39966"/>
    <lineage>
        <taxon>Eukaryota</taxon>
        <taxon>Fungi</taxon>
        <taxon>Dikarya</taxon>
        <taxon>Basidiomycota</taxon>
        <taxon>Agaricomycotina</taxon>
        <taxon>Agaricomycetes</taxon>
        <taxon>Agaricomycetidae</taxon>
        <taxon>Agaricales</taxon>
        <taxon>Tricholomatineae</taxon>
        <taxon>Lyophyllaceae</taxon>
        <taxon>Hypsizygus</taxon>
    </lineage>
</organism>
<dbReference type="AlphaFoldDB" id="A0A369KH64"/>
<proteinExistence type="predicted"/>
<protein>
    <submittedName>
        <fullName evidence="1">Uncharacterized protein</fullName>
    </submittedName>
</protein>
<keyword evidence="2" id="KW-1185">Reference proteome</keyword>
<dbReference type="Proteomes" id="UP000076154">
    <property type="component" value="Unassembled WGS sequence"/>
</dbReference>
<sequence>MEYDHFSSEDTVVEEHHSCLKGYRKTGDTSQKPIIINSRKDAHSVLHMARKEQKNCELAVKNATAHLRHAILEAKTARERLITVKQQLVAAELQVGEARLTVKASGFSDMLRPDIQHPRPFGVQCRDEFLIMVQDAGFAVKLD</sequence>
<dbReference type="EMBL" id="LUEZ02000001">
    <property type="protein sequence ID" value="RDB31094.1"/>
    <property type="molecule type" value="Genomic_DNA"/>
</dbReference>